<proteinExistence type="predicted"/>
<dbReference type="GO" id="GO:0019888">
    <property type="term" value="F:protein phosphatase regulator activity"/>
    <property type="evidence" value="ECO:0007669"/>
    <property type="project" value="InterPro"/>
</dbReference>
<dbReference type="GO" id="GO:0071595">
    <property type="term" value="C:Nem1-Spo7 phosphatase complex"/>
    <property type="evidence" value="ECO:0007669"/>
    <property type="project" value="TreeGrafter"/>
</dbReference>
<feature type="compositionally biased region" description="Basic and acidic residues" evidence="1">
    <location>
        <begin position="273"/>
        <end position="287"/>
    </location>
</feature>
<feature type="region of interest" description="Disordered" evidence="1">
    <location>
        <begin position="192"/>
        <end position="329"/>
    </location>
</feature>
<comment type="caution">
    <text evidence="2">The sequence shown here is derived from an EMBL/GenBank/DDBJ whole genome shotgun (WGS) entry which is preliminary data.</text>
</comment>
<feature type="compositionally biased region" description="Low complexity" evidence="1">
    <location>
        <begin position="288"/>
        <end position="304"/>
    </location>
</feature>
<dbReference type="GO" id="GO:0006998">
    <property type="term" value="P:nuclear envelope organization"/>
    <property type="evidence" value="ECO:0007669"/>
    <property type="project" value="TreeGrafter"/>
</dbReference>
<dbReference type="Proteomes" id="UP000327013">
    <property type="component" value="Unassembled WGS sequence"/>
</dbReference>
<dbReference type="AlphaFoldDB" id="A0A5N6KQ32"/>
<dbReference type="EMBL" id="VIBQ01000009">
    <property type="protein sequence ID" value="KAB8337276.1"/>
    <property type="molecule type" value="Genomic_DNA"/>
</dbReference>
<name>A0A5N6KQ32_9ROSI</name>
<dbReference type="Pfam" id="PF03907">
    <property type="entry name" value="Spo7"/>
    <property type="match status" value="1"/>
</dbReference>
<dbReference type="InterPro" id="IPR005605">
    <property type="entry name" value="Spo7"/>
</dbReference>
<dbReference type="OrthoDB" id="5599171at2759"/>
<dbReference type="PANTHER" id="PTHR28249:SF1">
    <property type="entry name" value="SPORULATION-SPECIFIC PROTEIN SPO7"/>
    <property type="match status" value="1"/>
</dbReference>
<protein>
    <submittedName>
        <fullName evidence="2">Uncharacterized protein</fullName>
    </submittedName>
</protein>
<evidence type="ECO:0000313" key="3">
    <source>
        <dbReference type="Proteomes" id="UP000327013"/>
    </source>
</evidence>
<evidence type="ECO:0000313" key="2">
    <source>
        <dbReference type="EMBL" id="KAB8337276.1"/>
    </source>
</evidence>
<accession>A0A5N6KQ32</accession>
<dbReference type="PANTHER" id="PTHR28249">
    <property type="entry name" value="SPORULATION-SPECIFIC PROTEIN SPO7"/>
    <property type="match status" value="1"/>
</dbReference>
<keyword evidence="3" id="KW-1185">Reference proteome</keyword>
<reference evidence="2 3" key="1">
    <citation type="submission" date="2019-06" db="EMBL/GenBank/DDBJ databases">
        <title>A chromosomal-level reference genome of Carpinus fangiana (Coryloideae, Betulaceae).</title>
        <authorList>
            <person name="Yang X."/>
            <person name="Wang Z."/>
            <person name="Zhang L."/>
            <person name="Hao G."/>
            <person name="Liu J."/>
            <person name="Yang Y."/>
        </authorList>
    </citation>
    <scope>NUCLEOTIDE SEQUENCE [LARGE SCALE GENOMIC DNA]</scope>
    <source>
        <strain evidence="2">Cfa_2016G</strain>
        <tissue evidence="2">Leaf</tissue>
    </source>
</reference>
<dbReference type="GO" id="GO:0004721">
    <property type="term" value="F:phosphoprotein phosphatase activity"/>
    <property type="evidence" value="ECO:0007669"/>
    <property type="project" value="TreeGrafter"/>
</dbReference>
<organism evidence="2 3">
    <name type="scientific">Carpinus fangiana</name>
    <dbReference type="NCBI Taxonomy" id="176857"/>
    <lineage>
        <taxon>Eukaryota</taxon>
        <taxon>Viridiplantae</taxon>
        <taxon>Streptophyta</taxon>
        <taxon>Embryophyta</taxon>
        <taxon>Tracheophyta</taxon>
        <taxon>Spermatophyta</taxon>
        <taxon>Magnoliopsida</taxon>
        <taxon>eudicotyledons</taxon>
        <taxon>Gunneridae</taxon>
        <taxon>Pentapetalae</taxon>
        <taxon>rosids</taxon>
        <taxon>fabids</taxon>
        <taxon>Fagales</taxon>
        <taxon>Betulaceae</taxon>
        <taxon>Carpinus</taxon>
    </lineage>
</organism>
<evidence type="ECO:0000256" key="1">
    <source>
        <dbReference type="SAM" id="MobiDB-lite"/>
    </source>
</evidence>
<sequence length="329" mass="37923">MAEKVGFMGGVLTLILVWATGQWERGISWPRRWAATTNRGLRTMNLKLVIIRGPRWKRVLSWPVVLFPYSAFFPSQGSSYNYIELPEKRGPPSTNTKYAYRDGYQAPGMRMEDIAAGGDHVKLLLLPRPFSPEFRENWEVYRTEYWERENERRADLRQIVKQRQRELARQSGGWRWWSGWWRLSRRTRNGDVEKMQRASLSQAKHRHHRQDSTKSRRSSLMNESRPHSRSSSRTSSVMPELDEQPERVHRRHKSSMSGGKPGTSSLRSGLRPRTSDVAEEVASKRESVVSNASMSSDSERSTTSANTARHEDSSSNTRTRRADGSSGET</sequence>
<gene>
    <name evidence="2" type="ORF">FH972_021577</name>
</gene>